<organism evidence="1 3">
    <name type="scientific">Rotaria sordida</name>
    <dbReference type="NCBI Taxonomy" id="392033"/>
    <lineage>
        <taxon>Eukaryota</taxon>
        <taxon>Metazoa</taxon>
        <taxon>Spiralia</taxon>
        <taxon>Gnathifera</taxon>
        <taxon>Rotifera</taxon>
        <taxon>Eurotatoria</taxon>
        <taxon>Bdelloidea</taxon>
        <taxon>Philodinida</taxon>
        <taxon>Philodinidae</taxon>
        <taxon>Rotaria</taxon>
    </lineage>
</organism>
<protein>
    <recommendedName>
        <fullName evidence="4">Alpha 1,4-glycosyltransferase domain-containing protein</fullName>
    </recommendedName>
</protein>
<evidence type="ECO:0000313" key="1">
    <source>
        <dbReference type="EMBL" id="CAF1493359.1"/>
    </source>
</evidence>
<evidence type="ECO:0000313" key="2">
    <source>
        <dbReference type="EMBL" id="CAF4113309.1"/>
    </source>
</evidence>
<dbReference type="InterPro" id="IPR029044">
    <property type="entry name" value="Nucleotide-diphossugar_trans"/>
</dbReference>
<accession>A0A815SWD8</accession>
<dbReference type="EMBL" id="CAJNOT010006637">
    <property type="protein sequence ID" value="CAF1493359.1"/>
    <property type="molecule type" value="Genomic_DNA"/>
</dbReference>
<dbReference type="InterPro" id="IPR007577">
    <property type="entry name" value="GlycoTrfase_DXD_sugar-bd_CS"/>
</dbReference>
<sequence length="198" mass="22750">MIKKRQVKEIFNKSVDHHAHRGDIMRLEVLIEYGGIYLDSDVLTLRSFDPLLNLNDVIMAHQDDGIIVCNAVILAKKDATFLKRLYDAYQSFNANCWDCHSVRLPGQLASIYPNDITVLPTNAFFRPSWNEKAALYASNNYDFTPNYACHLWNKINNHDYLSRLTPELALNANNTFGRMLRHAIGNATLLKLKEFFNS</sequence>
<comment type="caution">
    <text evidence="1">The sequence shown here is derived from an EMBL/GenBank/DDBJ whole genome shotgun (WGS) entry which is preliminary data.</text>
</comment>
<evidence type="ECO:0000313" key="3">
    <source>
        <dbReference type="Proteomes" id="UP000663864"/>
    </source>
</evidence>
<reference evidence="1" key="1">
    <citation type="submission" date="2021-02" db="EMBL/GenBank/DDBJ databases">
        <authorList>
            <person name="Nowell W R."/>
        </authorList>
    </citation>
    <scope>NUCLEOTIDE SEQUENCE</scope>
</reference>
<dbReference type="Proteomes" id="UP000663864">
    <property type="component" value="Unassembled WGS sequence"/>
</dbReference>
<proteinExistence type="predicted"/>
<dbReference type="EMBL" id="CAJOBD010008468">
    <property type="protein sequence ID" value="CAF4113309.1"/>
    <property type="molecule type" value="Genomic_DNA"/>
</dbReference>
<evidence type="ECO:0008006" key="4">
    <source>
        <dbReference type="Google" id="ProtNLM"/>
    </source>
</evidence>
<dbReference type="Pfam" id="PF04488">
    <property type="entry name" value="Gly_transf_sug"/>
    <property type="match status" value="1"/>
</dbReference>
<dbReference type="AlphaFoldDB" id="A0A815SWD8"/>
<dbReference type="Gene3D" id="3.90.550.20">
    <property type="match status" value="1"/>
</dbReference>
<dbReference type="PANTHER" id="PTHR46830">
    <property type="entry name" value="TRANSFERASE, PUTATIVE-RELATED"/>
    <property type="match status" value="1"/>
</dbReference>
<dbReference type="PANTHER" id="PTHR46830:SF2">
    <property type="entry name" value="ALPHA-1,4-N-ACETYLGLUCOSAMINYLTRANSFERASE"/>
    <property type="match status" value="1"/>
</dbReference>
<name>A0A815SWD8_9BILA</name>
<dbReference type="Proteomes" id="UP000663836">
    <property type="component" value="Unassembled WGS sequence"/>
</dbReference>
<dbReference type="SUPFAM" id="SSF53448">
    <property type="entry name" value="Nucleotide-diphospho-sugar transferases"/>
    <property type="match status" value="1"/>
</dbReference>
<gene>
    <name evidence="2" type="ORF">JBS370_LOCUS32294</name>
    <name evidence="1" type="ORF">ZHD862_LOCUS37114</name>
</gene>